<evidence type="ECO:0000259" key="1">
    <source>
        <dbReference type="Pfam" id="PF03358"/>
    </source>
</evidence>
<sequence>MHRRIEPRIKLALIYGSTREGRLCDRVASWAAQQIEGDGPFDLDIIDPLLLDLPDRHPRAEHAAVQALRQRIDDADGFVIVTPEYNRGYPAALKFLIDLVGTEWRGKPVSFVSYGGFSGGLRAVEQLRLVFSELHATTIRDGVCFSNAWSLFDASGRLVDADRPEKAMATMLAQLHWWASALRHARNSVPYGQFAA</sequence>
<dbReference type="AlphaFoldDB" id="A0A1H5TWI0"/>
<dbReference type="InterPro" id="IPR050712">
    <property type="entry name" value="NAD(P)H-dep_reductase"/>
</dbReference>
<dbReference type="EMBL" id="FNUY01000001">
    <property type="protein sequence ID" value="SEF66558.1"/>
    <property type="molecule type" value="Genomic_DNA"/>
</dbReference>
<keyword evidence="3" id="KW-1185">Reference proteome</keyword>
<name>A0A1H5TWI0_9HYPH</name>
<dbReference type="SUPFAM" id="SSF52218">
    <property type="entry name" value="Flavoproteins"/>
    <property type="match status" value="1"/>
</dbReference>
<gene>
    <name evidence="2" type="ORF">SAMN04488115_101783</name>
</gene>
<proteinExistence type="predicted"/>
<dbReference type="GO" id="GO:0016491">
    <property type="term" value="F:oxidoreductase activity"/>
    <property type="evidence" value="ECO:0007669"/>
    <property type="project" value="InterPro"/>
</dbReference>
<dbReference type="GO" id="GO:0005829">
    <property type="term" value="C:cytosol"/>
    <property type="evidence" value="ECO:0007669"/>
    <property type="project" value="TreeGrafter"/>
</dbReference>
<dbReference type="RefSeq" id="WP_200827907.1">
    <property type="nucleotide sequence ID" value="NZ_FNUY01000001.1"/>
</dbReference>
<reference evidence="2 3" key="1">
    <citation type="submission" date="2016-10" db="EMBL/GenBank/DDBJ databases">
        <authorList>
            <person name="de Groot N.N."/>
        </authorList>
    </citation>
    <scope>NUCLEOTIDE SEQUENCE [LARGE SCALE GENOMIC DNA]</scope>
    <source>
        <strain evidence="2 3">DSM 26656</strain>
    </source>
</reference>
<dbReference type="GO" id="GO:0010181">
    <property type="term" value="F:FMN binding"/>
    <property type="evidence" value="ECO:0007669"/>
    <property type="project" value="TreeGrafter"/>
</dbReference>
<accession>A0A1H5TWI0</accession>
<organism evidence="2 3">
    <name type="scientific">Bosea lathyri</name>
    <dbReference type="NCBI Taxonomy" id="1036778"/>
    <lineage>
        <taxon>Bacteria</taxon>
        <taxon>Pseudomonadati</taxon>
        <taxon>Pseudomonadota</taxon>
        <taxon>Alphaproteobacteria</taxon>
        <taxon>Hyphomicrobiales</taxon>
        <taxon>Boseaceae</taxon>
        <taxon>Bosea</taxon>
    </lineage>
</organism>
<dbReference type="Pfam" id="PF03358">
    <property type="entry name" value="FMN_red"/>
    <property type="match status" value="1"/>
</dbReference>
<dbReference type="PANTHER" id="PTHR30543">
    <property type="entry name" value="CHROMATE REDUCTASE"/>
    <property type="match status" value="1"/>
</dbReference>
<dbReference type="Gene3D" id="3.40.50.360">
    <property type="match status" value="1"/>
</dbReference>
<dbReference type="Proteomes" id="UP000236743">
    <property type="component" value="Unassembled WGS sequence"/>
</dbReference>
<evidence type="ECO:0000313" key="3">
    <source>
        <dbReference type="Proteomes" id="UP000236743"/>
    </source>
</evidence>
<dbReference type="InterPro" id="IPR005025">
    <property type="entry name" value="FMN_Rdtase-like_dom"/>
</dbReference>
<dbReference type="InterPro" id="IPR029039">
    <property type="entry name" value="Flavoprotein-like_sf"/>
</dbReference>
<protein>
    <submittedName>
        <fullName evidence="2">NAD(P)H-dependent FMN reductase</fullName>
    </submittedName>
</protein>
<feature type="domain" description="NADPH-dependent FMN reductase-like" evidence="1">
    <location>
        <begin position="10"/>
        <end position="149"/>
    </location>
</feature>
<dbReference type="PANTHER" id="PTHR30543:SF21">
    <property type="entry name" value="NAD(P)H-DEPENDENT FMN REDUCTASE LOT6"/>
    <property type="match status" value="1"/>
</dbReference>
<evidence type="ECO:0000313" key="2">
    <source>
        <dbReference type="EMBL" id="SEF66558.1"/>
    </source>
</evidence>